<keyword evidence="4" id="KW-1133">Transmembrane helix</keyword>
<name>A0A386HSZ7_9BACT</name>
<accession>A0A386HSZ7</accession>
<comment type="similarity">
    <text evidence="1">Belongs to the glycosyltransferase 2 family.</text>
</comment>
<dbReference type="Pfam" id="PF00535">
    <property type="entry name" value="Glycos_transf_2"/>
    <property type="match status" value="1"/>
</dbReference>
<evidence type="ECO:0000313" key="7">
    <source>
        <dbReference type="Proteomes" id="UP000266118"/>
    </source>
</evidence>
<feature type="transmembrane region" description="Helical" evidence="4">
    <location>
        <begin position="344"/>
        <end position="367"/>
    </location>
</feature>
<keyword evidence="7" id="KW-1185">Reference proteome</keyword>
<keyword evidence="4" id="KW-0472">Membrane</keyword>
<feature type="transmembrane region" description="Helical" evidence="4">
    <location>
        <begin position="6"/>
        <end position="30"/>
    </location>
</feature>
<feature type="domain" description="Glycosyltransferase 2-like" evidence="5">
    <location>
        <begin position="51"/>
        <end position="184"/>
    </location>
</feature>
<dbReference type="PANTHER" id="PTHR43630">
    <property type="entry name" value="POLY-BETA-1,6-N-ACETYL-D-GLUCOSAMINE SYNTHASE"/>
    <property type="match status" value="1"/>
</dbReference>
<evidence type="ECO:0000256" key="3">
    <source>
        <dbReference type="ARBA" id="ARBA00022679"/>
    </source>
</evidence>
<dbReference type="InterPro" id="IPR001173">
    <property type="entry name" value="Glyco_trans_2-like"/>
</dbReference>
<sequence>MTFTSLPLGVILFITFCLIIVIQLGYYLIVFRKLAYYQPKPKKDSQEYPVSIIVCGKNEAENFSIHLPAVLLQDYATTHEVIVVNDNSTDETKYLLEEFYKRFKGLKILSLTQEALGIPGKKFPLSMGIKSSKHEVLLLTDADCFPASEHWIQKMQEAYTEGIDIVLGYGAYAKKPGLLNKLIRFETFHTALQYLSFALAKMPYMGVGRNLSYKREMFIKSKGFASINHIPGGDDDLFILKIATKKNTAILIDQEAHTISEPKTTWSDWMRQKRRHYSTAKYYKPKFKFLLGLYALSGFLIYPLLILAALYFNWWVALSVYVIRMIVLATIWKKAMRKLNEEDLWSRFLLFDLWMFLYYFIMLPTLLRKPEKKW</sequence>
<dbReference type="Gene3D" id="3.90.550.10">
    <property type="entry name" value="Spore Coat Polysaccharide Biosynthesis Protein SpsA, Chain A"/>
    <property type="match status" value="1"/>
</dbReference>
<proteinExistence type="inferred from homology"/>
<reference evidence="6 7" key="1">
    <citation type="submission" date="2018-09" db="EMBL/GenBank/DDBJ databases">
        <title>Arachidicoccus sp. nov., a bacterium isolated from soil.</title>
        <authorList>
            <person name="Weon H.-Y."/>
            <person name="Kwon S.-W."/>
            <person name="Lee S.A."/>
        </authorList>
    </citation>
    <scope>NUCLEOTIDE SEQUENCE [LARGE SCALE GENOMIC DNA]</scope>
    <source>
        <strain evidence="6 7">KIS59-12</strain>
    </source>
</reference>
<keyword evidence="2" id="KW-0328">Glycosyltransferase</keyword>
<evidence type="ECO:0000313" key="6">
    <source>
        <dbReference type="EMBL" id="AYD49108.1"/>
    </source>
</evidence>
<organism evidence="6 7">
    <name type="scientific">Arachidicoccus soli</name>
    <dbReference type="NCBI Taxonomy" id="2341117"/>
    <lineage>
        <taxon>Bacteria</taxon>
        <taxon>Pseudomonadati</taxon>
        <taxon>Bacteroidota</taxon>
        <taxon>Chitinophagia</taxon>
        <taxon>Chitinophagales</taxon>
        <taxon>Chitinophagaceae</taxon>
        <taxon>Arachidicoccus</taxon>
    </lineage>
</organism>
<feature type="transmembrane region" description="Helical" evidence="4">
    <location>
        <begin position="289"/>
        <end position="308"/>
    </location>
</feature>
<dbReference type="InterPro" id="IPR029044">
    <property type="entry name" value="Nucleotide-diphossugar_trans"/>
</dbReference>
<keyword evidence="4" id="KW-0812">Transmembrane</keyword>
<dbReference type="SUPFAM" id="SSF53448">
    <property type="entry name" value="Nucleotide-diphospho-sugar transferases"/>
    <property type="match status" value="1"/>
</dbReference>
<dbReference type="GO" id="GO:0016757">
    <property type="term" value="F:glycosyltransferase activity"/>
    <property type="evidence" value="ECO:0007669"/>
    <property type="project" value="UniProtKB-KW"/>
</dbReference>
<dbReference type="EMBL" id="CP032489">
    <property type="protein sequence ID" value="AYD49108.1"/>
    <property type="molecule type" value="Genomic_DNA"/>
</dbReference>
<dbReference type="AlphaFoldDB" id="A0A386HSZ7"/>
<evidence type="ECO:0000256" key="1">
    <source>
        <dbReference type="ARBA" id="ARBA00006739"/>
    </source>
</evidence>
<dbReference type="OrthoDB" id="9800276at2"/>
<gene>
    <name evidence="6" type="ORF">D6B99_16670</name>
</gene>
<dbReference type="Proteomes" id="UP000266118">
    <property type="component" value="Chromosome"/>
</dbReference>
<protein>
    <submittedName>
        <fullName evidence="6">Glycosyltransferase</fullName>
    </submittedName>
</protein>
<dbReference type="PANTHER" id="PTHR43630:SF1">
    <property type="entry name" value="POLY-BETA-1,6-N-ACETYL-D-GLUCOSAMINE SYNTHASE"/>
    <property type="match status" value="1"/>
</dbReference>
<keyword evidence="3 6" id="KW-0808">Transferase</keyword>
<feature type="transmembrane region" description="Helical" evidence="4">
    <location>
        <begin position="314"/>
        <end position="332"/>
    </location>
</feature>
<dbReference type="KEGG" id="ark:D6B99_16670"/>
<dbReference type="RefSeq" id="WP_119990515.1">
    <property type="nucleotide sequence ID" value="NZ_CP032489.1"/>
</dbReference>
<evidence type="ECO:0000256" key="4">
    <source>
        <dbReference type="SAM" id="Phobius"/>
    </source>
</evidence>
<evidence type="ECO:0000256" key="2">
    <source>
        <dbReference type="ARBA" id="ARBA00022676"/>
    </source>
</evidence>
<evidence type="ECO:0000259" key="5">
    <source>
        <dbReference type="Pfam" id="PF00535"/>
    </source>
</evidence>